<evidence type="ECO:0000313" key="1">
    <source>
        <dbReference type="EMBL" id="KAJ9620085.1"/>
    </source>
</evidence>
<organism evidence="1 2">
    <name type="scientific">Knufia peltigerae</name>
    <dbReference type="NCBI Taxonomy" id="1002370"/>
    <lineage>
        <taxon>Eukaryota</taxon>
        <taxon>Fungi</taxon>
        <taxon>Dikarya</taxon>
        <taxon>Ascomycota</taxon>
        <taxon>Pezizomycotina</taxon>
        <taxon>Eurotiomycetes</taxon>
        <taxon>Chaetothyriomycetidae</taxon>
        <taxon>Chaetothyriales</taxon>
        <taxon>Trichomeriaceae</taxon>
        <taxon>Knufia</taxon>
    </lineage>
</organism>
<evidence type="ECO:0008006" key="3">
    <source>
        <dbReference type="Google" id="ProtNLM"/>
    </source>
</evidence>
<proteinExistence type="predicted"/>
<reference evidence="1" key="1">
    <citation type="submission" date="2022-10" db="EMBL/GenBank/DDBJ databases">
        <title>Culturing micro-colonial fungi from biological soil crusts in the Mojave desert and describing Neophaeococcomyces mojavensis, and introducing the new genera and species Taxawa tesnikishii.</title>
        <authorList>
            <person name="Kurbessoian T."/>
            <person name="Stajich J.E."/>
        </authorList>
    </citation>
    <scope>NUCLEOTIDE SEQUENCE</scope>
    <source>
        <strain evidence="1">TK_35</strain>
    </source>
</reference>
<sequence>MIASQSDSLPPMGFISVECHFTRPAGDGWNERTWPFPLIREEAPGSLVPNLITDNTYDDDFLDRFVRTGQKLVDRGAVGIMTSCGFLAMAQPELARRLSVPVASSSLCQIPSLFSILPPTAHVGILTFDGSKLGRTHLTQLGITQVERVHIAGVTQDGHLQRLVRDDGPYSHEAIEKELTDAATAITQQHPQINTVVLECVQMAPFAVAVEKTVNMPVYDIYTMGCWFYSGLVRRRPEAWGPIGSDMTKG</sequence>
<dbReference type="Proteomes" id="UP001172681">
    <property type="component" value="Unassembled WGS sequence"/>
</dbReference>
<dbReference type="EMBL" id="JAPDRN010000127">
    <property type="protein sequence ID" value="KAJ9620085.1"/>
    <property type="molecule type" value="Genomic_DNA"/>
</dbReference>
<protein>
    <recommendedName>
        <fullName evidence="3">Aspartate/glutamate racemase family protein</fullName>
    </recommendedName>
</protein>
<evidence type="ECO:0000313" key="2">
    <source>
        <dbReference type="Proteomes" id="UP001172681"/>
    </source>
</evidence>
<accession>A0AA39CR22</accession>
<gene>
    <name evidence="1" type="ORF">H2204_012395</name>
</gene>
<dbReference type="AlphaFoldDB" id="A0AA39CR22"/>
<keyword evidence="2" id="KW-1185">Reference proteome</keyword>
<name>A0AA39CR22_9EURO</name>
<comment type="caution">
    <text evidence="1">The sequence shown here is derived from an EMBL/GenBank/DDBJ whole genome shotgun (WGS) entry which is preliminary data.</text>
</comment>